<protein>
    <submittedName>
        <fullName evidence="1">Uncharacterized protein</fullName>
    </submittedName>
</protein>
<organism evidence="1">
    <name type="scientific">marine metagenome</name>
    <dbReference type="NCBI Taxonomy" id="408172"/>
    <lineage>
        <taxon>unclassified sequences</taxon>
        <taxon>metagenomes</taxon>
        <taxon>ecological metagenomes</taxon>
    </lineage>
</organism>
<name>A0A382GWI9_9ZZZZ</name>
<dbReference type="EMBL" id="UINC01057786">
    <property type="protein sequence ID" value="SVB79329.1"/>
    <property type="molecule type" value="Genomic_DNA"/>
</dbReference>
<sequence>MFKFNRLLVLVMLVLFSSSVVLAVEEFRVSKYGKGEQIWFEAEAFDERSPNENYKLGKAEKAVKPHKDAFGDIVTNAGGQGWLLYRFDISRAGGQKGKWRFIGRVINPSNHSDWLWVLGDDGDKIPEKAPAFVRPNHIIFEENAPPPWKWVTTGDFGGDGGTVNELQKGENVMMIWTRQSSLQVQNDVFLWSSDLEYKPTDDDYKKAKVKTLAVHSTDKLATKWGDLKPQ</sequence>
<accession>A0A382GWI9</accession>
<proteinExistence type="predicted"/>
<evidence type="ECO:0000313" key="1">
    <source>
        <dbReference type="EMBL" id="SVB79329.1"/>
    </source>
</evidence>
<dbReference type="AlphaFoldDB" id="A0A382GWI9"/>
<gene>
    <name evidence="1" type="ORF">METZ01_LOCUS232183</name>
</gene>
<reference evidence="1" key="1">
    <citation type="submission" date="2018-05" db="EMBL/GenBank/DDBJ databases">
        <authorList>
            <person name="Lanie J.A."/>
            <person name="Ng W.-L."/>
            <person name="Kazmierczak K.M."/>
            <person name="Andrzejewski T.M."/>
            <person name="Davidsen T.M."/>
            <person name="Wayne K.J."/>
            <person name="Tettelin H."/>
            <person name="Glass J.I."/>
            <person name="Rusch D."/>
            <person name="Podicherti R."/>
            <person name="Tsui H.-C.T."/>
            <person name="Winkler M.E."/>
        </authorList>
    </citation>
    <scope>NUCLEOTIDE SEQUENCE</scope>
</reference>